<name>A0A7J6N5V3_PERCH</name>
<accession>A0A7J6N5V3</accession>
<evidence type="ECO:0000256" key="2">
    <source>
        <dbReference type="SAM" id="MobiDB-lite"/>
    </source>
</evidence>
<sequence length="1365" mass="151156">MLLVFKLLSAFGTAAVMCRSFSIEADDALDVDDTDLSSLLAHRAHLPRAGDDEISRLVAEYSDVGTEEELMEIVRKVDARAEMAMMYKGRRRRGEPPGVLACEMLGVYSDADNYDCHMRRYREIQATFDPEQTVHEEASQMRVKADTLKTEWGRAETALDKLMEYTYGKGGSKSNPSTKDGLTHKFGLASAALYELHAATATAADEIWAEFDKIHFGYSADMDDLKTGAVHAFNSLITGIQDVIRGQADDQMKNQVTLNEDANAKLSNCTKGINRNQVEIERAAKGVENQKDRLEATAEKSLDDAEDTLTNIADELAEVPVKDMEERDKASDEVRHQMEKDEDQTEAEMEKLVAGYEEKADKKMDQFEEGTTKQIENQGADWKAEEENRRKGLEAKVEKERQELDKAQGTLQSAIGDAEEKASHEGHEFEKKHAGRWAEFEQLAADIGLSSEEFEKMVEQFGLETETGTHELEEEAKRNQAGLKNELSDKISATGGGIAGILGSLFSALAGAEQDIYGTSEGAKHDVLKSIRKTLEESGLENTKIGQVLGNFIDGVLKGEKGLASDLLMKLQGVDIEAHEVGDSLQGGVMHLLDNLGHNEARANLQAHGIKTDVENSLHNGVNGLDGKLTGLNHAVLTAEEETTGQMNKGLHSILRELGDVGDAADGLFQGLTGLSHDEHQLKGDALTGNRRISVNERRLAQRLAQTVMGLGAQLMQFVTGSEGSLAASMRNEDMKAGKEFGVVAGEYGLGIKDYEGTGKEGYTELKSRLGNDAIRAKGLEGDLGLTEEQLAKLQRGEQVNLDDENKAYENYLSQNTAKTGAELEGIRARLVGSEGQIERELRDEMDSAAQRSEQEARKREAEAGRTISAAERKLQSERSDDAGTERKMEEDADRFNRDKDGTEKDLDDVMKDISGEDTKFDADHKDLMDKFSEVQGKEQEDLNKLTATFEGRVNALPKTVASRMKELQKEFYASHTAIDKRIAELRHQAANAETEEEREAARKNLEALEKMREFADKIKAADDAMKAKILRGEEIDEEELLAVQDGMKAVVGNLENIEGDFNGNGDTLNLEYGDVERRLGSLYSGMGASVTEGVSVLDRERREALTGTQFDIQTSELNNKHRLDGLGADTNGAKHISILENQEFLALEHAQKNNITKVQSELRDMKQGITTRISNVMTELAKSQSRIHRSVNEDEADIAFRLGLVRQAVGQFLAIWKDYANSMHKKLNKFHQTDLEILELMVQASRKAQDDTTRKVEKAAAKVSSYDRQLDEGYKEAREFAEFTDSQVSKLKEEEKEAQERSKSVMEESTKDLEQMIDTQEKLNEDQMHAATQAFQDFRANLEKNAAEVLESAGIEAAGNAAAF</sequence>
<feature type="coiled-coil region" evidence="1">
    <location>
        <begin position="976"/>
        <end position="1019"/>
    </location>
</feature>
<keyword evidence="1" id="KW-0175">Coiled coil</keyword>
<dbReference type="EMBL" id="JAAPAO010000001">
    <property type="protein sequence ID" value="KAF4678301.1"/>
    <property type="molecule type" value="Genomic_DNA"/>
</dbReference>
<feature type="compositionally biased region" description="Basic and acidic residues" evidence="2">
    <location>
        <begin position="871"/>
        <end position="911"/>
    </location>
</feature>
<organism evidence="4 5">
    <name type="scientific">Perkinsus chesapeaki</name>
    <name type="common">Clam parasite</name>
    <name type="synonym">Perkinsus andrewsi</name>
    <dbReference type="NCBI Taxonomy" id="330153"/>
    <lineage>
        <taxon>Eukaryota</taxon>
        <taxon>Sar</taxon>
        <taxon>Alveolata</taxon>
        <taxon>Perkinsozoa</taxon>
        <taxon>Perkinsea</taxon>
        <taxon>Perkinsida</taxon>
        <taxon>Perkinsidae</taxon>
        <taxon>Perkinsus</taxon>
    </lineage>
</organism>
<feature type="compositionally biased region" description="Basic and acidic residues" evidence="2">
    <location>
        <begin position="853"/>
        <end position="864"/>
    </location>
</feature>
<keyword evidence="3" id="KW-0732">Signal</keyword>
<feature type="compositionally biased region" description="Basic and acidic residues" evidence="2">
    <location>
        <begin position="1291"/>
        <end position="1311"/>
    </location>
</feature>
<feature type="region of interest" description="Disordered" evidence="2">
    <location>
        <begin position="314"/>
        <end position="349"/>
    </location>
</feature>
<evidence type="ECO:0000313" key="4">
    <source>
        <dbReference type="EMBL" id="KAF4678301.1"/>
    </source>
</evidence>
<evidence type="ECO:0000256" key="3">
    <source>
        <dbReference type="SAM" id="SignalP"/>
    </source>
</evidence>
<feature type="region of interest" description="Disordered" evidence="2">
    <location>
        <begin position="1290"/>
        <end position="1311"/>
    </location>
</feature>
<protein>
    <submittedName>
        <fullName evidence="4">Uncharacterized protein</fullName>
    </submittedName>
</protein>
<feature type="region of interest" description="Disordered" evidence="2">
    <location>
        <begin position="838"/>
        <end position="911"/>
    </location>
</feature>
<feature type="signal peptide" evidence="3">
    <location>
        <begin position="1"/>
        <end position="18"/>
    </location>
</feature>
<reference evidence="4 5" key="1">
    <citation type="submission" date="2020-04" db="EMBL/GenBank/DDBJ databases">
        <title>Perkinsus chesapeaki whole genome sequence.</title>
        <authorList>
            <person name="Bogema D.R."/>
        </authorList>
    </citation>
    <scope>NUCLEOTIDE SEQUENCE [LARGE SCALE GENOMIC DNA]</scope>
    <source>
        <strain evidence="4">ATCC PRA-425</strain>
    </source>
</reference>
<feature type="chain" id="PRO_5029456466" evidence="3">
    <location>
        <begin position="19"/>
        <end position="1365"/>
    </location>
</feature>
<evidence type="ECO:0000256" key="1">
    <source>
        <dbReference type="SAM" id="Coils"/>
    </source>
</evidence>
<proteinExistence type="predicted"/>
<feature type="region of interest" description="Disordered" evidence="2">
    <location>
        <begin position="372"/>
        <end position="404"/>
    </location>
</feature>
<gene>
    <name evidence="4" type="ORF">FOL47_000030</name>
</gene>
<dbReference type="Proteomes" id="UP000591131">
    <property type="component" value="Unassembled WGS sequence"/>
</dbReference>
<evidence type="ECO:0000313" key="5">
    <source>
        <dbReference type="Proteomes" id="UP000591131"/>
    </source>
</evidence>
<feature type="compositionally biased region" description="Basic and acidic residues" evidence="2">
    <location>
        <begin position="382"/>
        <end position="404"/>
    </location>
</feature>
<comment type="caution">
    <text evidence="4">The sequence shown here is derived from an EMBL/GenBank/DDBJ whole genome shotgun (WGS) entry which is preliminary data.</text>
</comment>
<keyword evidence="5" id="KW-1185">Reference proteome</keyword>
<feature type="compositionally biased region" description="Basic and acidic residues" evidence="2">
    <location>
        <begin position="320"/>
        <end position="339"/>
    </location>
</feature>
<dbReference type="OrthoDB" id="10462830at2759"/>